<evidence type="ECO:0000313" key="1">
    <source>
        <dbReference type="EMBL" id="OLL25771.1"/>
    </source>
</evidence>
<dbReference type="AlphaFoldDB" id="A0A1U7LTC7"/>
<dbReference type="Proteomes" id="UP000186594">
    <property type="component" value="Unassembled WGS sequence"/>
</dbReference>
<keyword evidence="2" id="KW-1185">Reference proteome</keyword>
<sequence length="120" mass="13002">MSNIIDLTIEDANTTTQTACQESLRIDAILPPLKSQTKESKIASKAVTTLDLANVTTIIPAKNIGKPPKRLIQNQGQKRTGGALIEGHNFKKTKLSVKDDGDYHTIPLSNPTASNIEYMG</sequence>
<organism evidence="1 2">
    <name type="scientific">Neolecta irregularis (strain DAH-3)</name>
    <dbReference type="NCBI Taxonomy" id="1198029"/>
    <lineage>
        <taxon>Eukaryota</taxon>
        <taxon>Fungi</taxon>
        <taxon>Dikarya</taxon>
        <taxon>Ascomycota</taxon>
        <taxon>Taphrinomycotina</taxon>
        <taxon>Neolectales</taxon>
        <taxon>Neolectaceae</taxon>
        <taxon>Neolecta</taxon>
    </lineage>
</organism>
<gene>
    <name evidence="1" type="ORF">NEOLI_000656</name>
</gene>
<protein>
    <submittedName>
        <fullName evidence="1">Uncharacterized protein</fullName>
    </submittedName>
</protein>
<dbReference type="EMBL" id="LXFE01000322">
    <property type="protein sequence ID" value="OLL25771.1"/>
    <property type="molecule type" value="Genomic_DNA"/>
</dbReference>
<proteinExistence type="predicted"/>
<comment type="caution">
    <text evidence="1">The sequence shown here is derived from an EMBL/GenBank/DDBJ whole genome shotgun (WGS) entry which is preliminary data.</text>
</comment>
<name>A0A1U7LTC7_NEOID</name>
<accession>A0A1U7LTC7</accession>
<reference evidence="1 2" key="1">
    <citation type="submission" date="2016-04" db="EMBL/GenBank/DDBJ databases">
        <title>Evolutionary innovation and constraint leading to complex multicellularity in the Ascomycota.</title>
        <authorList>
            <person name="Cisse O."/>
            <person name="Nguyen A."/>
            <person name="Hewitt D.A."/>
            <person name="Jedd G."/>
            <person name="Stajich J.E."/>
        </authorList>
    </citation>
    <scope>NUCLEOTIDE SEQUENCE [LARGE SCALE GENOMIC DNA]</scope>
    <source>
        <strain evidence="1 2">DAH-3</strain>
    </source>
</reference>
<evidence type="ECO:0000313" key="2">
    <source>
        <dbReference type="Proteomes" id="UP000186594"/>
    </source>
</evidence>